<proteinExistence type="predicted"/>
<dbReference type="RefSeq" id="WP_092585691.1">
    <property type="nucleotide sequence ID" value="NZ_FMTM01000004.1"/>
</dbReference>
<dbReference type="PANTHER" id="PTHR11102:SF160">
    <property type="entry name" value="ERAD-ASSOCIATED E3 UBIQUITIN-PROTEIN LIGASE COMPONENT HRD3"/>
    <property type="match status" value="1"/>
</dbReference>
<accession>A0A1G4RY85</accession>
<keyword evidence="1" id="KW-0732">Signal</keyword>
<feature type="chain" id="PRO_5011688864" evidence="1">
    <location>
        <begin position="30"/>
        <end position="950"/>
    </location>
</feature>
<gene>
    <name evidence="2" type="ORF">SAMN02927900_03082</name>
</gene>
<name>A0A1G4RY85_9HYPH</name>
<dbReference type="AlphaFoldDB" id="A0A1G4RY85"/>
<dbReference type="InterPro" id="IPR006597">
    <property type="entry name" value="Sel1-like"/>
</dbReference>
<protein>
    <submittedName>
        <fullName evidence="2">TPR repeat</fullName>
    </submittedName>
</protein>
<dbReference type="EMBL" id="FMTM01000004">
    <property type="protein sequence ID" value="SCW61039.1"/>
    <property type="molecule type" value="Genomic_DNA"/>
</dbReference>
<dbReference type="Proteomes" id="UP000199542">
    <property type="component" value="Unassembled WGS sequence"/>
</dbReference>
<evidence type="ECO:0000313" key="3">
    <source>
        <dbReference type="Proteomes" id="UP000199542"/>
    </source>
</evidence>
<dbReference type="Gene3D" id="1.25.40.10">
    <property type="entry name" value="Tetratricopeptide repeat domain"/>
    <property type="match status" value="4"/>
</dbReference>
<dbReference type="PANTHER" id="PTHR11102">
    <property type="entry name" value="SEL-1-LIKE PROTEIN"/>
    <property type="match status" value="1"/>
</dbReference>
<evidence type="ECO:0000313" key="2">
    <source>
        <dbReference type="EMBL" id="SCW61039.1"/>
    </source>
</evidence>
<feature type="signal peptide" evidence="1">
    <location>
        <begin position="1"/>
        <end position="29"/>
    </location>
</feature>
<evidence type="ECO:0000256" key="1">
    <source>
        <dbReference type="SAM" id="SignalP"/>
    </source>
</evidence>
<dbReference type="InterPro" id="IPR050767">
    <property type="entry name" value="Sel1_AlgK"/>
</dbReference>
<dbReference type="InterPro" id="IPR011990">
    <property type="entry name" value="TPR-like_helical_dom_sf"/>
</dbReference>
<sequence>MRKFHFHQSLVAAVAVVAASAGFATAVRADNPAIPLDPPNLDYKAVCKPVTNQAARVKLDRDWTKGPISDINLPSQDVVALALEYSRGSERVQKSPAVAEELLRAGLKKYPARRDIFLIPLARVLMENGSTVDEVREAESYLLDAYGSGSTRAAFVLGQLYGDDGPSEMRDLSKSRFYLEKSALASDPQGMIEYARIITLDPQAADDQKKSAVTNALLGLVAQVKQGDCSALNQIGFLYLRGNLVSKEVETALKWLEAFAKTGDPKTAQNLAELYRSNQIDQIDIQKSVSYLKQAAEGGMSSAQFSLGKAYATGISVPQDLTLAVKYLGAAAEAGLRPADEWLARIYSGEFGGDRNDAKAKTYFERAMQAPDRSEDVPVQYGEFLASSGASKDDIEKALKILQAAAAAGSSDASDEIGKIYLEMGRKDPNYLNKAMQFFSEAAAAGNSDGAAKLAGMFACGQGAPISVELANDWRHKAAIFGSVYSIYVTGLNMLTKADEADRAKGRVYLQQAAFKGSPDAIGYVVARWETGTNSFEQNPEAAQRLLLFVSSLQDKEQQRLAQLSIISNRFDVATKLSDKLVQIASLDPVIESGDPDALMLKAQLLQRAGQATPTTLNDIYKKLAEIGDPRGMREYGKILLADLAQDSAAGRAWLQKAADAGDFKAKISLVDPGDPNALQDLAKMTAAGEACSVDAIVNVARVYSTLPDPQAKTLARYWLSLAESMSDQDADDLYAVGAAFRDGVDGVDNRAKAEGFFLRSYALGRISVLRDLAEGHLQGMWTASSTEKAKEQLLTLYASGDKDAANKLISEIADERIASTPAEVNELLIFLGPDISAPGKYLLKIARLNIDGKLGRRDDAMAIRWLTVSAGAGEPYAMYRLYQAYFFGNGAAKDTTKAFDWLTRSADAGNSKAARELAVAYKVGVVGLDPDAGKAAYWDSKYKALSTAQ</sequence>
<dbReference type="Pfam" id="PF08238">
    <property type="entry name" value="Sel1"/>
    <property type="match status" value="10"/>
</dbReference>
<dbReference type="SUPFAM" id="SSF81901">
    <property type="entry name" value="HCP-like"/>
    <property type="match status" value="4"/>
</dbReference>
<reference evidence="2 3" key="1">
    <citation type="submission" date="2016-10" db="EMBL/GenBank/DDBJ databases">
        <authorList>
            <person name="de Groot N.N."/>
        </authorList>
    </citation>
    <scope>NUCLEOTIDE SEQUENCE [LARGE SCALE GENOMIC DNA]</scope>
    <source>
        <strain evidence="2 3">CGMCC 1.3401</strain>
    </source>
</reference>
<organism evidence="2 3">
    <name type="scientific">Rhizobium mongolense subsp. loessense</name>
    <dbReference type="NCBI Taxonomy" id="158890"/>
    <lineage>
        <taxon>Bacteria</taxon>
        <taxon>Pseudomonadati</taxon>
        <taxon>Pseudomonadota</taxon>
        <taxon>Alphaproteobacteria</taxon>
        <taxon>Hyphomicrobiales</taxon>
        <taxon>Rhizobiaceae</taxon>
        <taxon>Rhizobium/Agrobacterium group</taxon>
        <taxon>Rhizobium</taxon>
    </lineage>
</organism>
<dbReference type="SMART" id="SM00671">
    <property type="entry name" value="SEL1"/>
    <property type="match status" value="10"/>
</dbReference>